<evidence type="ECO:0000256" key="1">
    <source>
        <dbReference type="SAM" id="MobiDB-lite"/>
    </source>
</evidence>
<evidence type="ECO:0000313" key="2">
    <source>
        <dbReference type="EMBL" id="KAF6075062.1"/>
    </source>
</evidence>
<evidence type="ECO:0000313" key="3">
    <source>
        <dbReference type="Proteomes" id="UP000664940"/>
    </source>
</evidence>
<proteinExistence type="predicted"/>
<feature type="region of interest" description="Disordered" evidence="1">
    <location>
        <begin position="43"/>
        <end position="109"/>
    </location>
</feature>
<sequence>MSFSVSLHRGRSIPFTQQKPAVQVPQDVTATCTPVPCPTSQLGPHLHVRPASPAAQGAASPSLFLSRTRKWSSPVSASRRSHFAHGGRVPGGDTSDSREQSPSAQAGRQLRRLLAHLRPHPCPQPCPTWVRLSPPILQTSGQRSEGPTSMPQLTRQEGSRART</sequence>
<reference evidence="2 3" key="1">
    <citation type="journal article" date="2020" name="Nature">
        <title>Six reference-quality genomes reveal evolution of bat adaptations.</title>
        <authorList>
            <person name="Jebb D."/>
            <person name="Huang Z."/>
            <person name="Pippel M."/>
            <person name="Hughes G.M."/>
            <person name="Lavrichenko K."/>
            <person name="Devanna P."/>
            <person name="Winkler S."/>
            <person name="Jermiin L.S."/>
            <person name="Skirmuntt E.C."/>
            <person name="Katzourakis A."/>
            <person name="Burkitt-Gray L."/>
            <person name="Ray D.A."/>
            <person name="Sullivan K.A.M."/>
            <person name="Roscito J.G."/>
            <person name="Kirilenko B.M."/>
            <person name="Davalos L.M."/>
            <person name="Corthals A.P."/>
            <person name="Power M.L."/>
            <person name="Jones G."/>
            <person name="Ransome R.D."/>
            <person name="Dechmann D.K.N."/>
            <person name="Locatelli A.G."/>
            <person name="Puechmaille S.J."/>
            <person name="Fedrigo O."/>
            <person name="Jarvis E.D."/>
            <person name="Hiller M."/>
            <person name="Vernes S.C."/>
            <person name="Myers E.W."/>
            <person name="Teeling E.C."/>
        </authorList>
    </citation>
    <scope>NUCLEOTIDE SEQUENCE [LARGE SCALE GENOMIC DNA]</scope>
    <source>
        <strain evidence="2">Bat1K_MPI-CBG_1</strain>
    </source>
</reference>
<name>A0A833YJ56_9CHIR</name>
<accession>A0A833YJ56</accession>
<feature type="compositionally biased region" description="Polar residues" evidence="1">
    <location>
        <begin position="136"/>
        <end position="156"/>
    </location>
</feature>
<feature type="compositionally biased region" description="Low complexity" evidence="1">
    <location>
        <begin position="50"/>
        <end position="62"/>
    </location>
</feature>
<dbReference type="EMBL" id="JABVXQ010000015">
    <property type="protein sequence ID" value="KAF6075062.1"/>
    <property type="molecule type" value="Genomic_DNA"/>
</dbReference>
<comment type="caution">
    <text evidence="2">The sequence shown here is derived from an EMBL/GenBank/DDBJ whole genome shotgun (WGS) entry which is preliminary data.</text>
</comment>
<organism evidence="2 3">
    <name type="scientific">Phyllostomus discolor</name>
    <name type="common">pale spear-nosed bat</name>
    <dbReference type="NCBI Taxonomy" id="89673"/>
    <lineage>
        <taxon>Eukaryota</taxon>
        <taxon>Metazoa</taxon>
        <taxon>Chordata</taxon>
        <taxon>Craniata</taxon>
        <taxon>Vertebrata</taxon>
        <taxon>Euteleostomi</taxon>
        <taxon>Mammalia</taxon>
        <taxon>Eutheria</taxon>
        <taxon>Laurasiatheria</taxon>
        <taxon>Chiroptera</taxon>
        <taxon>Yangochiroptera</taxon>
        <taxon>Phyllostomidae</taxon>
        <taxon>Phyllostominae</taxon>
        <taxon>Phyllostomus</taxon>
    </lineage>
</organism>
<dbReference type="Proteomes" id="UP000664940">
    <property type="component" value="Unassembled WGS sequence"/>
</dbReference>
<dbReference type="AlphaFoldDB" id="A0A833YJ56"/>
<protein>
    <submittedName>
        <fullName evidence="2">Uncharacterized protein</fullName>
    </submittedName>
</protein>
<feature type="region of interest" description="Disordered" evidence="1">
    <location>
        <begin position="126"/>
        <end position="163"/>
    </location>
</feature>
<gene>
    <name evidence="2" type="ORF">HJG60_009460</name>
</gene>